<dbReference type="AlphaFoldDB" id="A0AAD9WK58"/>
<organism evidence="1 2">
    <name type="scientific">Dipteronia dyeriana</name>
    <dbReference type="NCBI Taxonomy" id="168575"/>
    <lineage>
        <taxon>Eukaryota</taxon>
        <taxon>Viridiplantae</taxon>
        <taxon>Streptophyta</taxon>
        <taxon>Embryophyta</taxon>
        <taxon>Tracheophyta</taxon>
        <taxon>Spermatophyta</taxon>
        <taxon>Magnoliopsida</taxon>
        <taxon>eudicotyledons</taxon>
        <taxon>Gunneridae</taxon>
        <taxon>Pentapetalae</taxon>
        <taxon>rosids</taxon>
        <taxon>malvids</taxon>
        <taxon>Sapindales</taxon>
        <taxon>Sapindaceae</taxon>
        <taxon>Hippocastanoideae</taxon>
        <taxon>Acereae</taxon>
        <taxon>Dipteronia</taxon>
    </lineage>
</organism>
<name>A0AAD9WK58_9ROSI</name>
<gene>
    <name evidence="1" type="ORF">Ddye_028963</name>
</gene>
<dbReference type="EMBL" id="JANJYI010000009">
    <property type="protein sequence ID" value="KAK2634171.1"/>
    <property type="molecule type" value="Genomic_DNA"/>
</dbReference>
<proteinExistence type="predicted"/>
<comment type="caution">
    <text evidence="1">The sequence shown here is derived from an EMBL/GenBank/DDBJ whole genome shotgun (WGS) entry which is preliminary data.</text>
</comment>
<keyword evidence="2" id="KW-1185">Reference proteome</keyword>
<dbReference type="Proteomes" id="UP001280121">
    <property type="component" value="Unassembled WGS sequence"/>
</dbReference>
<sequence length="51" mass="5864">MNDDTDVGDLNPKCLCGISARCFTSWTDSNPGRRLWGCYNYRGYGNYGFFR</sequence>
<evidence type="ECO:0000313" key="1">
    <source>
        <dbReference type="EMBL" id="KAK2634171.1"/>
    </source>
</evidence>
<reference evidence="1" key="1">
    <citation type="journal article" date="2023" name="Plant J.">
        <title>Genome sequences and population genomics provide insights into the demographic history, inbreeding, and mutation load of two 'living fossil' tree species of Dipteronia.</title>
        <authorList>
            <person name="Feng Y."/>
            <person name="Comes H.P."/>
            <person name="Chen J."/>
            <person name="Zhu S."/>
            <person name="Lu R."/>
            <person name="Zhang X."/>
            <person name="Li P."/>
            <person name="Qiu J."/>
            <person name="Olsen K.M."/>
            <person name="Qiu Y."/>
        </authorList>
    </citation>
    <scope>NUCLEOTIDE SEQUENCE</scope>
    <source>
        <strain evidence="1">KIB01</strain>
    </source>
</reference>
<evidence type="ECO:0000313" key="2">
    <source>
        <dbReference type="Proteomes" id="UP001280121"/>
    </source>
</evidence>
<accession>A0AAD9WK58</accession>
<protein>
    <submittedName>
        <fullName evidence="1">Uncharacterized protein</fullName>
    </submittedName>
</protein>